<comment type="caution">
    <text evidence="10">The sequence shown here is derived from an EMBL/GenBank/DDBJ whole genome shotgun (WGS) entry which is preliminary data.</text>
</comment>
<keyword evidence="5 7" id="KW-1133">Transmembrane helix</keyword>
<gene>
    <name evidence="10" type="ORF">F4Y08_01445</name>
</gene>
<dbReference type="CDD" id="cd06261">
    <property type="entry name" value="TM_PBP2"/>
    <property type="match status" value="1"/>
</dbReference>
<keyword evidence="4 7" id="KW-0812">Transmembrane</keyword>
<feature type="domain" description="ABC transmembrane type-1" evidence="9">
    <location>
        <begin position="175"/>
        <end position="388"/>
    </location>
</feature>
<dbReference type="InterPro" id="IPR035906">
    <property type="entry name" value="MetI-like_sf"/>
</dbReference>
<evidence type="ECO:0000259" key="9">
    <source>
        <dbReference type="PROSITE" id="PS50928"/>
    </source>
</evidence>
<name>A0A6B1DQI4_9CHLR</name>
<dbReference type="Gene3D" id="1.10.3720.10">
    <property type="entry name" value="MetI-like"/>
    <property type="match status" value="1"/>
</dbReference>
<feature type="compositionally biased region" description="Basic residues" evidence="8">
    <location>
        <begin position="40"/>
        <end position="51"/>
    </location>
</feature>
<evidence type="ECO:0000256" key="4">
    <source>
        <dbReference type="ARBA" id="ARBA00022692"/>
    </source>
</evidence>
<evidence type="ECO:0000256" key="5">
    <source>
        <dbReference type="ARBA" id="ARBA00022989"/>
    </source>
</evidence>
<dbReference type="PANTHER" id="PTHR30193:SF37">
    <property type="entry name" value="INNER MEMBRANE ABC TRANSPORTER PERMEASE PROTEIN YCJO"/>
    <property type="match status" value="1"/>
</dbReference>
<dbReference type="SUPFAM" id="SSF161098">
    <property type="entry name" value="MetI-like"/>
    <property type="match status" value="1"/>
</dbReference>
<comment type="similarity">
    <text evidence="7">Belongs to the binding-protein-dependent transport system permease family.</text>
</comment>
<feature type="region of interest" description="Disordered" evidence="8">
    <location>
        <begin position="29"/>
        <end position="66"/>
    </location>
</feature>
<dbReference type="EMBL" id="VXPY01000013">
    <property type="protein sequence ID" value="MYD88992.1"/>
    <property type="molecule type" value="Genomic_DNA"/>
</dbReference>
<feature type="transmembrane region" description="Helical" evidence="7">
    <location>
        <begin position="269"/>
        <end position="289"/>
    </location>
</feature>
<feature type="transmembrane region" description="Helical" evidence="7">
    <location>
        <begin position="212"/>
        <end position="233"/>
    </location>
</feature>
<evidence type="ECO:0000256" key="6">
    <source>
        <dbReference type="ARBA" id="ARBA00023136"/>
    </source>
</evidence>
<dbReference type="InterPro" id="IPR000515">
    <property type="entry name" value="MetI-like"/>
</dbReference>
<sequence>MSTAIVAPCSPTRMPTPCGRRARWFADRSSKRPSSALPRLTRRWKTSRRRSMPSWPRRPSRNPSGTVVVQQDNRRCFPFRLSCVAALCQPIDGMSSATLRPVAQRRALTKRILKSLPWYPFIVINLVVFVVFNLWPWLSMFQTATFKTDLLSHREFVGLDNFVKMAGDELLHLALKNTFLFALLYVPPLVVVSLLVAILVNQKLRGMKFFRSVYFLPNVTNIAVLALVFRRFLSPRDDAPFNYLLGLVGIPAQRFLLDIHQALASIAGLGVWQSFGFFMVIWLAALQAIPQPLYDAGRVDGAYGWRLHRHVTIPLLRPTAAFVVVITTIGALQEFGAIFILTGGGPVNATTTAVYHIYSQAFNFTRFGYASALSILLFLIILVIAYIQNRYLKFDEEVY</sequence>
<feature type="transmembrane region" description="Helical" evidence="7">
    <location>
        <begin position="116"/>
        <end position="138"/>
    </location>
</feature>
<evidence type="ECO:0000256" key="2">
    <source>
        <dbReference type="ARBA" id="ARBA00022448"/>
    </source>
</evidence>
<dbReference type="PANTHER" id="PTHR30193">
    <property type="entry name" value="ABC TRANSPORTER PERMEASE PROTEIN"/>
    <property type="match status" value="1"/>
</dbReference>
<dbReference type="Pfam" id="PF00528">
    <property type="entry name" value="BPD_transp_1"/>
    <property type="match status" value="1"/>
</dbReference>
<accession>A0A6B1DQI4</accession>
<evidence type="ECO:0000256" key="7">
    <source>
        <dbReference type="RuleBase" id="RU363032"/>
    </source>
</evidence>
<dbReference type="GO" id="GO:0055085">
    <property type="term" value="P:transmembrane transport"/>
    <property type="evidence" value="ECO:0007669"/>
    <property type="project" value="InterPro"/>
</dbReference>
<evidence type="ECO:0000313" key="10">
    <source>
        <dbReference type="EMBL" id="MYD88992.1"/>
    </source>
</evidence>
<reference evidence="10" key="1">
    <citation type="submission" date="2019-09" db="EMBL/GenBank/DDBJ databases">
        <title>Characterisation of the sponge microbiome using genome-centric metagenomics.</title>
        <authorList>
            <person name="Engelberts J.P."/>
            <person name="Robbins S.J."/>
            <person name="De Goeij J.M."/>
            <person name="Aranda M."/>
            <person name="Bell S.C."/>
            <person name="Webster N.S."/>
        </authorList>
    </citation>
    <scope>NUCLEOTIDE SEQUENCE</scope>
    <source>
        <strain evidence="10">SB0662_bin_9</strain>
    </source>
</reference>
<evidence type="ECO:0000256" key="8">
    <source>
        <dbReference type="SAM" id="MobiDB-lite"/>
    </source>
</evidence>
<evidence type="ECO:0000256" key="3">
    <source>
        <dbReference type="ARBA" id="ARBA00022475"/>
    </source>
</evidence>
<dbReference type="GO" id="GO:0005886">
    <property type="term" value="C:plasma membrane"/>
    <property type="evidence" value="ECO:0007669"/>
    <property type="project" value="UniProtKB-SubCell"/>
</dbReference>
<proteinExistence type="inferred from homology"/>
<dbReference type="PROSITE" id="PS50928">
    <property type="entry name" value="ABC_TM1"/>
    <property type="match status" value="1"/>
</dbReference>
<comment type="subcellular location">
    <subcellularLocation>
        <location evidence="1 7">Cell membrane</location>
        <topology evidence="1 7">Multi-pass membrane protein</topology>
    </subcellularLocation>
</comment>
<feature type="compositionally biased region" description="Low complexity" evidence="8">
    <location>
        <begin position="52"/>
        <end position="64"/>
    </location>
</feature>
<organism evidence="10">
    <name type="scientific">Caldilineaceae bacterium SB0662_bin_9</name>
    <dbReference type="NCBI Taxonomy" id="2605258"/>
    <lineage>
        <taxon>Bacteria</taxon>
        <taxon>Bacillati</taxon>
        <taxon>Chloroflexota</taxon>
        <taxon>Caldilineae</taxon>
        <taxon>Caldilineales</taxon>
        <taxon>Caldilineaceae</taxon>
    </lineage>
</organism>
<protein>
    <submittedName>
        <fullName evidence="10">Sugar ABC transporter permease</fullName>
    </submittedName>
</protein>
<evidence type="ECO:0000256" key="1">
    <source>
        <dbReference type="ARBA" id="ARBA00004651"/>
    </source>
</evidence>
<dbReference type="InterPro" id="IPR051393">
    <property type="entry name" value="ABC_transporter_permease"/>
</dbReference>
<feature type="transmembrane region" description="Helical" evidence="7">
    <location>
        <begin position="179"/>
        <end position="200"/>
    </location>
</feature>
<keyword evidence="6 7" id="KW-0472">Membrane</keyword>
<feature type="transmembrane region" description="Helical" evidence="7">
    <location>
        <begin position="367"/>
        <end position="387"/>
    </location>
</feature>
<keyword evidence="3" id="KW-1003">Cell membrane</keyword>
<keyword evidence="2 7" id="KW-0813">Transport</keyword>
<dbReference type="AlphaFoldDB" id="A0A6B1DQI4"/>